<dbReference type="KEGG" id="dpp:DICPUDRAFT_29615"/>
<dbReference type="GO" id="GO:0004497">
    <property type="term" value="F:monooxygenase activity"/>
    <property type="evidence" value="ECO:0007669"/>
    <property type="project" value="UniProtKB-KW"/>
</dbReference>
<feature type="domain" description="FAD-binding" evidence="5">
    <location>
        <begin position="7"/>
        <end position="337"/>
    </location>
</feature>
<dbReference type="InterPro" id="IPR002938">
    <property type="entry name" value="FAD-bd"/>
</dbReference>
<evidence type="ECO:0000256" key="1">
    <source>
        <dbReference type="ARBA" id="ARBA00022630"/>
    </source>
</evidence>
<dbReference type="AlphaFoldDB" id="F0ZDW7"/>
<dbReference type="eggNOG" id="KOG2614">
    <property type="taxonomic scope" value="Eukaryota"/>
</dbReference>
<evidence type="ECO:0000256" key="2">
    <source>
        <dbReference type="ARBA" id="ARBA00022827"/>
    </source>
</evidence>
<dbReference type="PRINTS" id="PR00420">
    <property type="entry name" value="RNGMNOXGNASE"/>
</dbReference>
<keyword evidence="2" id="KW-0274">FAD</keyword>
<dbReference type="STRING" id="5786.F0ZDW7"/>
<keyword evidence="7" id="KW-1185">Reference proteome</keyword>
<gene>
    <name evidence="6" type="ORF">DICPUDRAFT_29615</name>
</gene>
<dbReference type="OrthoDB" id="19601at2759"/>
<organism evidence="6 7">
    <name type="scientific">Dictyostelium purpureum</name>
    <name type="common">Slime mold</name>
    <dbReference type="NCBI Taxonomy" id="5786"/>
    <lineage>
        <taxon>Eukaryota</taxon>
        <taxon>Amoebozoa</taxon>
        <taxon>Evosea</taxon>
        <taxon>Eumycetozoa</taxon>
        <taxon>Dictyostelia</taxon>
        <taxon>Dictyosteliales</taxon>
        <taxon>Dictyosteliaceae</taxon>
        <taxon>Dictyostelium</taxon>
    </lineage>
</organism>
<evidence type="ECO:0000256" key="3">
    <source>
        <dbReference type="ARBA" id="ARBA00023002"/>
    </source>
</evidence>
<dbReference type="EMBL" id="GL870989">
    <property type="protein sequence ID" value="EGC37853.1"/>
    <property type="molecule type" value="Genomic_DNA"/>
</dbReference>
<reference evidence="7" key="1">
    <citation type="journal article" date="2011" name="Genome Biol.">
        <title>Comparative genomics of the social amoebae Dictyostelium discoideum and Dictyostelium purpureum.</title>
        <authorList>
            <consortium name="US DOE Joint Genome Institute (JGI-PGF)"/>
            <person name="Sucgang R."/>
            <person name="Kuo A."/>
            <person name="Tian X."/>
            <person name="Salerno W."/>
            <person name="Parikh A."/>
            <person name="Feasley C.L."/>
            <person name="Dalin E."/>
            <person name="Tu H."/>
            <person name="Huang E."/>
            <person name="Barry K."/>
            <person name="Lindquist E."/>
            <person name="Shapiro H."/>
            <person name="Bruce D."/>
            <person name="Schmutz J."/>
            <person name="Salamov A."/>
            <person name="Fey P."/>
            <person name="Gaudet P."/>
            <person name="Anjard C."/>
            <person name="Babu M.M."/>
            <person name="Basu S."/>
            <person name="Bushmanova Y."/>
            <person name="van der Wel H."/>
            <person name="Katoh-Kurasawa M."/>
            <person name="Dinh C."/>
            <person name="Coutinho P.M."/>
            <person name="Saito T."/>
            <person name="Elias M."/>
            <person name="Schaap P."/>
            <person name="Kay R.R."/>
            <person name="Henrissat B."/>
            <person name="Eichinger L."/>
            <person name="Rivero F."/>
            <person name="Putnam N.H."/>
            <person name="West C.M."/>
            <person name="Loomis W.F."/>
            <person name="Chisholm R.L."/>
            <person name="Shaulsky G."/>
            <person name="Strassmann J.E."/>
            <person name="Queller D.C."/>
            <person name="Kuspa A."/>
            <person name="Grigoriev I.V."/>
        </authorList>
    </citation>
    <scope>NUCLEOTIDE SEQUENCE [LARGE SCALE GENOMIC DNA]</scope>
    <source>
        <strain evidence="7">QSDP1</strain>
    </source>
</reference>
<name>F0ZDW7_DICPU</name>
<dbReference type="Gene3D" id="3.50.50.60">
    <property type="entry name" value="FAD/NAD(P)-binding domain"/>
    <property type="match status" value="1"/>
</dbReference>
<dbReference type="Proteomes" id="UP000001064">
    <property type="component" value="Unassembled WGS sequence"/>
</dbReference>
<evidence type="ECO:0000259" key="5">
    <source>
        <dbReference type="Pfam" id="PF01494"/>
    </source>
</evidence>
<keyword evidence="1" id="KW-0285">Flavoprotein</keyword>
<proteinExistence type="predicted"/>
<protein>
    <recommendedName>
        <fullName evidence="5">FAD-binding domain-containing protein</fullName>
    </recommendedName>
</protein>
<evidence type="ECO:0000256" key="4">
    <source>
        <dbReference type="ARBA" id="ARBA00023033"/>
    </source>
</evidence>
<accession>F0ZDW7</accession>
<dbReference type="FunCoup" id="F0ZDW7">
    <property type="interactions" value="1"/>
</dbReference>
<keyword evidence="3" id="KW-0560">Oxidoreductase</keyword>
<sequence length="418" mass="47603">MTRIEELKIGIVGGGPSGLAITRMLQQNGFLNIKIYERDKNRSCRPQGASIDLCKHLGQKLIKEAGLKKEFSLKSRPEGECYTFMDTQGNVKARRPFLKINSTRPEIDRGDLRDILLDSLFENTIEWDCHFKNLNKLDNGQVELVFNDGEKKEIVDFVIGCDGVNSKVRGYITDIKPLYLGITMIEGEIIDPINTCPQMYELVHQGLSFTLADGIVFLGQQKTDGNMLITIAQMVPEDWIKTKGFDFKSLDRMQEIKDYIKKELIPNWDPMYHKLVDDCSGLYKPRLLLQAPLDQKWESKSNLTIIGDAAHAISPFAGLGCNIALYDSLKLGRLLIKNKNKISTPIVLQGIISSFEKEMISFWKPLALITMSNEQMVFKADTKTLLKKRFGNLYFTKNYLQSIFNFVNNFTDFLKITS</sequence>
<dbReference type="VEuPathDB" id="AmoebaDB:DICPUDRAFT_29615"/>
<keyword evidence="4" id="KW-0503">Monooxygenase</keyword>
<dbReference type="InParanoid" id="F0ZDW7"/>
<dbReference type="PANTHER" id="PTHR46972">
    <property type="entry name" value="MONOOXYGENASE ASQM-RELATED"/>
    <property type="match status" value="1"/>
</dbReference>
<dbReference type="GeneID" id="10503199"/>
<dbReference type="RefSeq" id="XP_003285603.1">
    <property type="nucleotide sequence ID" value="XM_003285555.1"/>
</dbReference>
<evidence type="ECO:0000313" key="6">
    <source>
        <dbReference type="EMBL" id="EGC37853.1"/>
    </source>
</evidence>
<dbReference type="PANTHER" id="PTHR46972:SF1">
    <property type="entry name" value="FAD DEPENDENT OXIDOREDUCTASE DOMAIN-CONTAINING PROTEIN"/>
    <property type="match status" value="1"/>
</dbReference>
<dbReference type="Pfam" id="PF01494">
    <property type="entry name" value="FAD_binding_3"/>
    <property type="match status" value="1"/>
</dbReference>
<dbReference type="SUPFAM" id="SSF51905">
    <property type="entry name" value="FAD/NAD(P)-binding domain"/>
    <property type="match status" value="1"/>
</dbReference>
<dbReference type="InterPro" id="IPR036188">
    <property type="entry name" value="FAD/NAD-bd_sf"/>
</dbReference>
<evidence type="ECO:0000313" key="7">
    <source>
        <dbReference type="Proteomes" id="UP000001064"/>
    </source>
</evidence>
<dbReference type="GO" id="GO:0071949">
    <property type="term" value="F:FAD binding"/>
    <property type="evidence" value="ECO:0007669"/>
    <property type="project" value="InterPro"/>
</dbReference>